<name>A0A7M7P4W6_STRPU</name>
<organism evidence="3 4">
    <name type="scientific">Strongylocentrotus purpuratus</name>
    <name type="common">Purple sea urchin</name>
    <dbReference type="NCBI Taxonomy" id="7668"/>
    <lineage>
        <taxon>Eukaryota</taxon>
        <taxon>Metazoa</taxon>
        <taxon>Echinodermata</taxon>
        <taxon>Eleutherozoa</taxon>
        <taxon>Echinozoa</taxon>
        <taxon>Echinoidea</taxon>
        <taxon>Euechinoidea</taxon>
        <taxon>Echinacea</taxon>
        <taxon>Camarodonta</taxon>
        <taxon>Echinidea</taxon>
        <taxon>Strongylocentrotidae</taxon>
        <taxon>Strongylocentrotus</taxon>
    </lineage>
</organism>
<protein>
    <recommendedName>
        <fullName evidence="2">UMA domain-containing protein</fullName>
    </recommendedName>
</protein>
<dbReference type="Proteomes" id="UP000007110">
    <property type="component" value="Unassembled WGS sequence"/>
</dbReference>
<dbReference type="EnsemblMetazoa" id="XM_030990524">
    <property type="protein sequence ID" value="XP_030846384"/>
    <property type="gene ID" value="LOC100888688"/>
</dbReference>
<feature type="compositionally biased region" description="Polar residues" evidence="1">
    <location>
        <begin position="103"/>
        <end position="119"/>
    </location>
</feature>
<feature type="compositionally biased region" description="Polar residues" evidence="1">
    <location>
        <begin position="73"/>
        <end position="82"/>
    </location>
</feature>
<dbReference type="RefSeq" id="XP_030846384.1">
    <property type="nucleotide sequence ID" value="XM_030990524.1"/>
</dbReference>
<dbReference type="InterPro" id="IPR053292">
    <property type="entry name" value="UBAP1-MVB12_assoc_domain"/>
</dbReference>
<keyword evidence="4" id="KW-1185">Reference proteome</keyword>
<evidence type="ECO:0000256" key="1">
    <source>
        <dbReference type="SAM" id="MobiDB-lite"/>
    </source>
</evidence>
<sequence>MFNSILEKLRSPTQPENQQLFSVMVPGRADQGRPDQEEDGFLLIGETASERNTILPAHHTPNSVYLPSYSQVEQSANNPVQPSSSRAWSSHLLSSPPPTSSPAGRSNQVDSQTGHSPTYANLVTEDIPFRLSEQLYFAQKLSTDTSYFSVPHLPSYNPTKYLYDFEEERRMLRETADTCD</sequence>
<dbReference type="PROSITE" id="PS51497">
    <property type="entry name" value="UMA"/>
    <property type="match status" value="1"/>
</dbReference>
<evidence type="ECO:0000313" key="3">
    <source>
        <dbReference type="EnsemblMetazoa" id="XP_030846384"/>
    </source>
</evidence>
<dbReference type="AlphaFoldDB" id="A0A7M7P4W6"/>
<dbReference type="OrthoDB" id="9872568at2759"/>
<reference evidence="4" key="1">
    <citation type="submission" date="2015-02" db="EMBL/GenBank/DDBJ databases">
        <title>Genome sequencing for Strongylocentrotus purpuratus.</title>
        <authorList>
            <person name="Murali S."/>
            <person name="Liu Y."/>
            <person name="Vee V."/>
            <person name="English A."/>
            <person name="Wang M."/>
            <person name="Skinner E."/>
            <person name="Han Y."/>
            <person name="Muzny D.M."/>
            <person name="Worley K.C."/>
            <person name="Gibbs R.A."/>
        </authorList>
    </citation>
    <scope>NUCLEOTIDE SEQUENCE</scope>
</reference>
<accession>A0A7M7P4W6</accession>
<feature type="compositionally biased region" description="Low complexity" evidence="1">
    <location>
        <begin position="83"/>
        <end position="94"/>
    </location>
</feature>
<proteinExistence type="predicted"/>
<dbReference type="PANTHER" id="PTHR36291">
    <property type="entry name" value="UBAP1-MVB12-ASSOCIATED (UMA)-DOMAIN CONTAINING PROTEIN 1"/>
    <property type="match status" value="1"/>
</dbReference>
<dbReference type="RefSeq" id="XP_030846385.1">
    <property type="nucleotide sequence ID" value="XM_030990525.1"/>
</dbReference>
<evidence type="ECO:0000313" key="4">
    <source>
        <dbReference type="Proteomes" id="UP000007110"/>
    </source>
</evidence>
<dbReference type="PANTHER" id="PTHR36291:SF1">
    <property type="entry name" value="UBAP1-MVB12-ASSOCIATED (UMA)-DOMAIN CONTAINING PROTEIN 1"/>
    <property type="match status" value="1"/>
</dbReference>
<feature type="region of interest" description="Disordered" evidence="1">
    <location>
        <begin position="73"/>
        <end position="119"/>
    </location>
</feature>
<reference evidence="3" key="2">
    <citation type="submission" date="2021-01" db="UniProtKB">
        <authorList>
            <consortium name="EnsemblMetazoa"/>
        </authorList>
    </citation>
    <scope>IDENTIFICATION</scope>
</reference>
<dbReference type="KEGG" id="spu:100888688"/>
<feature type="domain" description="UMA" evidence="2">
    <location>
        <begin position="124"/>
        <end position="172"/>
    </location>
</feature>
<dbReference type="InterPro" id="IPR023340">
    <property type="entry name" value="UMA"/>
</dbReference>
<evidence type="ECO:0000259" key="2">
    <source>
        <dbReference type="PROSITE" id="PS51497"/>
    </source>
</evidence>
<dbReference type="EnsemblMetazoa" id="XM_030990525">
    <property type="protein sequence ID" value="XP_030846385"/>
    <property type="gene ID" value="LOC100888688"/>
</dbReference>
<dbReference type="InParanoid" id="A0A7M7P4W6"/>
<dbReference type="GeneID" id="100888688"/>